<protein>
    <submittedName>
        <fullName evidence="2">Uncharacterized protein</fullName>
    </submittedName>
</protein>
<dbReference type="EMBL" id="CVQH01026083">
    <property type="protein sequence ID" value="CRK40043.1"/>
    <property type="molecule type" value="Genomic_DNA"/>
</dbReference>
<organism evidence="2 3">
    <name type="scientific">Verticillium longisporum</name>
    <name type="common">Verticillium dahliae var. longisporum</name>
    <dbReference type="NCBI Taxonomy" id="100787"/>
    <lineage>
        <taxon>Eukaryota</taxon>
        <taxon>Fungi</taxon>
        <taxon>Dikarya</taxon>
        <taxon>Ascomycota</taxon>
        <taxon>Pezizomycotina</taxon>
        <taxon>Sordariomycetes</taxon>
        <taxon>Hypocreomycetidae</taxon>
        <taxon>Glomerellales</taxon>
        <taxon>Plectosphaerellaceae</taxon>
        <taxon>Verticillium</taxon>
    </lineage>
</organism>
<dbReference type="SUPFAM" id="SSF51182">
    <property type="entry name" value="RmlC-like cupins"/>
    <property type="match status" value="1"/>
</dbReference>
<sequence length="513" mass="57862">MVRAWQLWLSPRPQYRSKNNSQPAFKHLGDAALYEPLSKPDGLWYVRETHYIENPLVRAGLTGPPLHIHRLQDEHFKVEQGVLGAVKNGVEYAVTKDDGVFHIPAGTRHRFWSHKSATETLVFSVWLDPCKDTDHILDVNFLRNLSGYVDDCLKAGLKPSVFQIILFTEHASSLLCPPFLNWMPVWLLIWVHCGLALFAENPKRYYALTYQYSIQASNCFRLAIREMNEENWVLLVMFSMCNGIFDYYRPFLDENVMSIPYQPNPADTLSLMRVGGQFGVSIAEYMKNSPLRDKIQQADADAWAQDPDDLAPATLDKIAKLETWLRPGPSDSDREVLEAAAATKALAALSSWVKMLPGGKPRMFCHMVAWPVMLQEEYIALLRAKSPAALMVFILWSEVATYAPRRWYYAAWFQRGLSIGRRELEAQQPLTQLHRLWNSVMAVDGDEPLGATSEHGSASTVASTAYPPTPVFAGDGDGETEPNWGPLKEQMGDKQALPPGFGEFIDAELEVMG</sequence>
<name>A0A0G4N0P9_VERLO</name>
<evidence type="ECO:0000313" key="2">
    <source>
        <dbReference type="EMBL" id="CRK40043.1"/>
    </source>
</evidence>
<keyword evidence="3" id="KW-1185">Reference proteome</keyword>
<dbReference type="PANTHER" id="PTHR47784:SF5">
    <property type="entry name" value="STEROL UPTAKE CONTROL PROTEIN 2"/>
    <property type="match status" value="1"/>
</dbReference>
<evidence type="ECO:0000256" key="1">
    <source>
        <dbReference type="SAM" id="MobiDB-lite"/>
    </source>
</evidence>
<gene>
    <name evidence="2" type="ORF">BN1708_008121</name>
</gene>
<accession>A0A0G4N0P9</accession>
<dbReference type="Proteomes" id="UP000044602">
    <property type="component" value="Unassembled WGS sequence"/>
</dbReference>
<dbReference type="InterPro" id="IPR011051">
    <property type="entry name" value="RmlC_Cupin_sf"/>
</dbReference>
<evidence type="ECO:0000313" key="3">
    <source>
        <dbReference type="Proteomes" id="UP000044602"/>
    </source>
</evidence>
<proteinExistence type="predicted"/>
<dbReference type="InterPro" id="IPR014710">
    <property type="entry name" value="RmlC-like_jellyroll"/>
</dbReference>
<reference evidence="2 3" key="1">
    <citation type="submission" date="2015-05" db="EMBL/GenBank/DDBJ databases">
        <authorList>
            <person name="Wang D.B."/>
            <person name="Wang M."/>
        </authorList>
    </citation>
    <scope>NUCLEOTIDE SEQUENCE [LARGE SCALE GENOMIC DNA]</scope>
    <source>
        <strain evidence="2">VL1</strain>
    </source>
</reference>
<dbReference type="PANTHER" id="PTHR47784">
    <property type="entry name" value="STEROL UPTAKE CONTROL PROTEIN 2"/>
    <property type="match status" value="1"/>
</dbReference>
<dbReference type="GO" id="GO:0001228">
    <property type="term" value="F:DNA-binding transcription activator activity, RNA polymerase II-specific"/>
    <property type="evidence" value="ECO:0007669"/>
    <property type="project" value="TreeGrafter"/>
</dbReference>
<dbReference type="AlphaFoldDB" id="A0A0G4N0P9"/>
<dbReference type="STRING" id="100787.A0A0G4N0P9"/>
<feature type="region of interest" description="Disordered" evidence="1">
    <location>
        <begin position="448"/>
        <end position="493"/>
    </location>
</feature>
<feature type="compositionally biased region" description="Polar residues" evidence="1">
    <location>
        <begin position="454"/>
        <end position="463"/>
    </location>
</feature>
<dbReference type="Gene3D" id="2.60.120.10">
    <property type="entry name" value="Jelly Rolls"/>
    <property type="match status" value="1"/>
</dbReference>
<dbReference type="InterPro" id="IPR053157">
    <property type="entry name" value="Sterol_Uptake_Regulator"/>
</dbReference>